<feature type="region of interest" description="Disordered" evidence="11">
    <location>
        <begin position="354"/>
        <end position="390"/>
    </location>
</feature>
<comment type="similarity">
    <text evidence="1">Belongs to the P2X receptor family.</text>
</comment>
<keyword evidence="3" id="KW-0926">Vacuole</keyword>
<dbReference type="AlphaFoldDB" id="A0A2P6NGQ3"/>
<evidence type="ECO:0000256" key="6">
    <source>
        <dbReference type="ARBA" id="ARBA00023065"/>
    </source>
</evidence>
<feature type="transmembrane region" description="Helical" evidence="12">
    <location>
        <begin position="31"/>
        <end position="53"/>
    </location>
</feature>
<evidence type="ECO:0000256" key="9">
    <source>
        <dbReference type="ARBA" id="ARBA00023303"/>
    </source>
</evidence>
<protein>
    <submittedName>
        <fullName evidence="13">P2X purinoceptor 5-like</fullName>
    </submittedName>
</protein>
<reference evidence="13 14" key="1">
    <citation type="journal article" date="2018" name="Genome Biol. Evol.">
        <title>Multiple Roots of Fruiting Body Formation in Amoebozoa.</title>
        <authorList>
            <person name="Hillmann F."/>
            <person name="Forbes G."/>
            <person name="Novohradska S."/>
            <person name="Ferling I."/>
            <person name="Riege K."/>
            <person name="Groth M."/>
            <person name="Westermann M."/>
            <person name="Marz M."/>
            <person name="Spaller T."/>
            <person name="Winckler T."/>
            <person name="Schaap P."/>
            <person name="Glockner G."/>
        </authorList>
    </citation>
    <scope>NUCLEOTIDE SEQUENCE [LARGE SCALE GENOMIC DNA]</scope>
    <source>
        <strain evidence="13 14">Jena</strain>
    </source>
</reference>
<evidence type="ECO:0000256" key="11">
    <source>
        <dbReference type="SAM" id="MobiDB-lite"/>
    </source>
</evidence>
<keyword evidence="2" id="KW-0813">Transport</keyword>
<dbReference type="GO" id="GO:0005886">
    <property type="term" value="C:plasma membrane"/>
    <property type="evidence" value="ECO:0007669"/>
    <property type="project" value="InterPro"/>
</dbReference>
<dbReference type="GO" id="GO:0140417">
    <property type="term" value="F:intracellularly ATP-gated calcium channel activity"/>
    <property type="evidence" value="ECO:0007669"/>
    <property type="project" value="UniProtKB-ARBA"/>
</dbReference>
<proteinExistence type="inferred from homology"/>
<dbReference type="GO" id="GO:0071476">
    <property type="term" value="P:cellular hypotonic response"/>
    <property type="evidence" value="ECO:0007669"/>
    <property type="project" value="UniProtKB-ARBA"/>
</dbReference>
<evidence type="ECO:0000256" key="10">
    <source>
        <dbReference type="ARBA" id="ARBA00037850"/>
    </source>
</evidence>
<dbReference type="PRINTS" id="PR01307">
    <property type="entry name" value="P2XRECEPTOR"/>
</dbReference>
<keyword evidence="14" id="KW-1185">Reference proteome</keyword>
<dbReference type="PANTHER" id="PTHR10125">
    <property type="entry name" value="P2X PURINOCEPTOR"/>
    <property type="match status" value="1"/>
</dbReference>
<evidence type="ECO:0000256" key="4">
    <source>
        <dbReference type="ARBA" id="ARBA00022692"/>
    </source>
</evidence>
<dbReference type="OrthoDB" id="494673at2759"/>
<feature type="transmembrane region" description="Helical" evidence="12">
    <location>
        <begin position="313"/>
        <end position="331"/>
    </location>
</feature>
<dbReference type="GO" id="GO:0031164">
    <property type="term" value="C:contractile vacuolar membrane"/>
    <property type="evidence" value="ECO:0007669"/>
    <property type="project" value="UniProtKB-SubCell"/>
</dbReference>
<dbReference type="Proteomes" id="UP000241769">
    <property type="component" value="Unassembled WGS sequence"/>
</dbReference>
<evidence type="ECO:0000256" key="8">
    <source>
        <dbReference type="ARBA" id="ARBA00023286"/>
    </source>
</evidence>
<evidence type="ECO:0000256" key="2">
    <source>
        <dbReference type="ARBA" id="ARBA00022448"/>
    </source>
</evidence>
<gene>
    <name evidence="13" type="ORF">PROFUN_09809</name>
</gene>
<keyword evidence="4 12" id="KW-0812">Transmembrane</keyword>
<dbReference type="Gene3D" id="2.60.490.10">
    <property type="entry name" value="atp-gated p2x4 ion channel domain"/>
    <property type="match status" value="1"/>
</dbReference>
<evidence type="ECO:0000256" key="5">
    <source>
        <dbReference type="ARBA" id="ARBA00022989"/>
    </source>
</evidence>
<evidence type="ECO:0000256" key="7">
    <source>
        <dbReference type="ARBA" id="ARBA00023136"/>
    </source>
</evidence>
<dbReference type="Gene3D" id="1.10.287.940">
    <property type="entry name" value="atp-gated p2x4 ion channel"/>
    <property type="match status" value="1"/>
</dbReference>
<evidence type="ECO:0000256" key="1">
    <source>
        <dbReference type="ARBA" id="ARBA00009848"/>
    </source>
</evidence>
<dbReference type="InterPro" id="IPR059116">
    <property type="entry name" value="P2X_receptor"/>
</dbReference>
<evidence type="ECO:0000256" key="3">
    <source>
        <dbReference type="ARBA" id="ARBA00022554"/>
    </source>
</evidence>
<evidence type="ECO:0000256" key="12">
    <source>
        <dbReference type="SAM" id="Phobius"/>
    </source>
</evidence>
<evidence type="ECO:0000313" key="13">
    <source>
        <dbReference type="EMBL" id="PRP83130.1"/>
    </source>
</evidence>
<dbReference type="Pfam" id="PF00864">
    <property type="entry name" value="P2X_receptor"/>
    <property type="match status" value="1"/>
</dbReference>
<dbReference type="InParanoid" id="A0A2P6NGQ3"/>
<dbReference type="GO" id="GO:0001614">
    <property type="term" value="F:purinergic nucleotide receptor activity"/>
    <property type="evidence" value="ECO:0007669"/>
    <property type="project" value="InterPro"/>
</dbReference>
<keyword evidence="9" id="KW-0407">Ion channel</keyword>
<dbReference type="GO" id="GO:0033198">
    <property type="term" value="P:response to ATP"/>
    <property type="evidence" value="ECO:0007669"/>
    <property type="project" value="InterPro"/>
</dbReference>
<dbReference type="InterPro" id="IPR027309">
    <property type="entry name" value="P2X_extracellular_dom_sf"/>
</dbReference>
<organism evidence="13 14">
    <name type="scientific">Planoprotostelium fungivorum</name>
    <dbReference type="NCBI Taxonomy" id="1890364"/>
    <lineage>
        <taxon>Eukaryota</taxon>
        <taxon>Amoebozoa</taxon>
        <taxon>Evosea</taxon>
        <taxon>Variosea</taxon>
        <taxon>Cavosteliida</taxon>
        <taxon>Cavosteliaceae</taxon>
        <taxon>Planoprotostelium</taxon>
    </lineage>
</organism>
<comment type="subcellular location">
    <subcellularLocation>
        <location evidence="10">Contractile vacuole membrane</location>
    </subcellularLocation>
</comment>
<dbReference type="EMBL" id="MDYQ01000089">
    <property type="protein sequence ID" value="PRP83130.1"/>
    <property type="molecule type" value="Genomic_DNA"/>
</dbReference>
<keyword evidence="8" id="KW-1071">Ligand-gated ion channel</keyword>
<keyword evidence="6" id="KW-0406">Ion transport</keyword>
<dbReference type="GO" id="GO:0050848">
    <property type="term" value="P:regulation of calcium-mediated signaling"/>
    <property type="evidence" value="ECO:0007669"/>
    <property type="project" value="UniProtKB-ARBA"/>
</dbReference>
<keyword evidence="5 12" id="KW-1133">Transmembrane helix</keyword>
<name>A0A2P6NGQ3_9EUKA</name>
<feature type="transmembrane region" description="Helical" evidence="12">
    <location>
        <begin position="285"/>
        <end position="307"/>
    </location>
</feature>
<accession>A0A2P6NGQ3</accession>
<dbReference type="InterPro" id="IPR001429">
    <property type="entry name" value="P2X_purnocptor"/>
</dbReference>
<sequence>MALDSVLTTLSACGVVSVSLKVVQIKSYKLGLLYYAIVAAILVYVSVYAIWFCKGYQLQDQLIGLTSLKVKGVAYRYENNQVQVWDAQDVVYPAKEANALFVTTNYLSTPNQVRSSNCSTDIKCTTNSDCEQMKLVNELGLLNGVCGNGTCQMYAWCPPESDEDQNVDNLLSGIPDFTVFVHQTVKSVKYNFSTSNFERDTVLGQNLFKISDMISKYDQVAHNGSIIAVSIHWDCNLDKRGGEQCQRSAPSFIPINDENQGYNFRYANYFYKDSNTRSRDLYKVWGLRFVFLLSGTAGKFNIVPLIVNLGSGLALVSIAAVVSDLIALYLLPGKKFYNQVKYELIHGASHHEKEANERTRLVPQSSRQASMEDMAPQEPYVSDSVYFEDK</sequence>
<keyword evidence="7 12" id="KW-0472">Membrane</keyword>
<comment type="caution">
    <text evidence="13">The sequence shown here is derived from an EMBL/GenBank/DDBJ whole genome shotgun (WGS) entry which is preliminary data.</text>
</comment>
<dbReference type="PANTHER" id="PTHR10125:SF31">
    <property type="entry name" value="P2X RECEPTOR E"/>
    <property type="match status" value="1"/>
</dbReference>
<evidence type="ECO:0000313" key="14">
    <source>
        <dbReference type="Proteomes" id="UP000241769"/>
    </source>
</evidence>